<protein>
    <recommendedName>
        <fullName evidence="1">Rubrerythrin diiron-binding domain-containing protein</fullName>
    </recommendedName>
</protein>
<accession>A0A7V6CE80</accession>
<evidence type="ECO:0000259" key="1">
    <source>
        <dbReference type="Pfam" id="PF02915"/>
    </source>
</evidence>
<dbReference type="InterPro" id="IPR009078">
    <property type="entry name" value="Ferritin-like_SF"/>
</dbReference>
<dbReference type="InterPro" id="IPR012347">
    <property type="entry name" value="Ferritin-like"/>
</dbReference>
<dbReference type="Pfam" id="PF02915">
    <property type="entry name" value="Rubrerythrin"/>
    <property type="match status" value="1"/>
</dbReference>
<dbReference type="PANTHER" id="PTHR33531:SF7">
    <property type="entry name" value="HYPOTHETICAL MEMBRANE PROTEIN, CONSERVED"/>
    <property type="match status" value="1"/>
</dbReference>
<sequence length="169" mass="20080">MSKKLLEALLKAEELEVQGKKFYLEASKKTLVPSVKELFKHLAHEEDLHREKIREIYQFFQQKKELPKYITKVSKKQFNPIFDPKQLEKVAGVETDLAALEEALNFEEKSIKYYQKLSEETKDPKVKRFFLTLAQEEWGHYLSIFDSIEFLKDPTSWHTFKEHWGLEGV</sequence>
<evidence type="ECO:0000313" key="2">
    <source>
        <dbReference type="EMBL" id="HHQ16506.1"/>
    </source>
</evidence>
<gene>
    <name evidence="2" type="ORF">ENM15_06820</name>
</gene>
<comment type="caution">
    <text evidence="2">The sequence shown here is derived from an EMBL/GenBank/DDBJ whole genome shotgun (WGS) entry which is preliminary data.</text>
</comment>
<reference evidence="2" key="1">
    <citation type="journal article" date="2020" name="mSystems">
        <title>Genome- and Community-Level Interaction Insights into Carbon Utilization and Element Cycling Functions of Hydrothermarchaeota in Hydrothermal Sediment.</title>
        <authorList>
            <person name="Zhou Z."/>
            <person name="Liu Y."/>
            <person name="Xu W."/>
            <person name="Pan J."/>
            <person name="Luo Z.H."/>
            <person name="Li M."/>
        </authorList>
    </citation>
    <scope>NUCLEOTIDE SEQUENCE [LARGE SCALE GENOMIC DNA]</scope>
    <source>
        <strain evidence="2">SpSt-106</strain>
    </source>
</reference>
<dbReference type="EMBL" id="DRWR01000113">
    <property type="protein sequence ID" value="HHQ16506.1"/>
    <property type="molecule type" value="Genomic_DNA"/>
</dbReference>
<dbReference type="CDD" id="cd01045">
    <property type="entry name" value="Ferritin_like_AB"/>
    <property type="match status" value="1"/>
</dbReference>
<dbReference type="PANTHER" id="PTHR33531">
    <property type="entry name" value="RUBRERYTHRIN SUBFAMILY"/>
    <property type="match status" value="1"/>
</dbReference>
<feature type="domain" description="Rubrerythrin diiron-binding" evidence="1">
    <location>
        <begin position="7"/>
        <end position="141"/>
    </location>
</feature>
<dbReference type="AlphaFoldDB" id="A0A7V6CE80"/>
<name>A0A7V6CE80_9BACT</name>
<organism evidence="2">
    <name type="scientific">Thermodesulfobacterium geofontis</name>
    <dbReference type="NCBI Taxonomy" id="1295609"/>
    <lineage>
        <taxon>Bacteria</taxon>
        <taxon>Pseudomonadati</taxon>
        <taxon>Thermodesulfobacteriota</taxon>
        <taxon>Thermodesulfobacteria</taxon>
        <taxon>Thermodesulfobacteriales</taxon>
        <taxon>Thermodesulfobacteriaceae</taxon>
        <taxon>Thermodesulfobacterium</taxon>
    </lineage>
</organism>
<dbReference type="SUPFAM" id="SSF47240">
    <property type="entry name" value="Ferritin-like"/>
    <property type="match status" value="1"/>
</dbReference>
<dbReference type="GO" id="GO:0046872">
    <property type="term" value="F:metal ion binding"/>
    <property type="evidence" value="ECO:0007669"/>
    <property type="project" value="InterPro"/>
</dbReference>
<dbReference type="GO" id="GO:0016491">
    <property type="term" value="F:oxidoreductase activity"/>
    <property type="evidence" value="ECO:0007669"/>
    <property type="project" value="InterPro"/>
</dbReference>
<dbReference type="InterPro" id="IPR003251">
    <property type="entry name" value="Rr_diiron-bd_dom"/>
</dbReference>
<dbReference type="Gene3D" id="1.20.1260.10">
    <property type="match status" value="1"/>
</dbReference>
<proteinExistence type="predicted"/>